<dbReference type="Proteomes" id="UP000242715">
    <property type="component" value="Unassembled WGS sequence"/>
</dbReference>
<feature type="compositionally biased region" description="Polar residues" evidence="1">
    <location>
        <begin position="20"/>
        <end position="30"/>
    </location>
</feature>
<feature type="compositionally biased region" description="Basic and acidic residues" evidence="1">
    <location>
        <begin position="249"/>
        <end position="269"/>
    </location>
</feature>
<dbReference type="OrthoDB" id="1740536at2759"/>
<feature type="compositionally biased region" description="Basic and acidic residues" evidence="1">
    <location>
        <begin position="91"/>
        <end position="116"/>
    </location>
</feature>
<evidence type="ECO:0000256" key="1">
    <source>
        <dbReference type="SAM" id="MobiDB-lite"/>
    </source>
</evidence>
<feature type="region of interest" description="Disordered" evidence="1">
    <location>
        <begin position="212"/>
        <end position="274"/>
    </location>
</feature>
<proteinExistence type="predicted"/>
<evidence type="ECO:0000313" key="3">
    <source>
        <dbReference type="EMBL" id="GAU42325.1"/>
    </source>
</evidence>
<evidence type="ECO:0000259" key="2">
    <source>
        <dbReference type="Pfam" id="PF03732"/>
    </source>
</evidence>
<feature type="compositionally biased region" description="Pro residues" evidence="1">
    <location>
        <begin position="76"/>
        <end position="88"/>
    </location>
</feature>
<reference evidence="4" key="1">
    <citation type="journal article" date="2017" name="Front. Plant Sci.">
        <title>Climate Clever Clovers: New Paradigm to Reduce the Environmental Footprint of Ruminants by Breeding Low Methanogenic Forages Utilizing Haplotype Variation.</title>
        <authorList>
            <person name="Kaur P."/>
            <person name="Appels R."/>
            <person name="Bayer P.E."/>
            <person name="Keeble-Gagnere G."/>
            <person name="Wang J."/>
            <person name="Hirakawa H."/>
            <person name="Shirasawa K."/>
            <person name="Vercoe P."/>
            <person name="Stefanova K."/>
            <person name="Durmic Z."/>
            <person name="Nichols P."/>
            <person name="Revell C."/>
            <person name="Isobe S.N."/>
            <person name="Edwards D."/>
            <person name="Erskine W."/>
        </authorList>
    </citation>
    <scope>NUCLEOTIDE SEQUENCE [LARGE SCALE GENOMIC DNA]</scope>
    <source>
        <strain evidence="4">cv. Daliak</strain>
    </source>
</reference>
<protein>
    <recommendedName>
        <fullName evidence="2">Retrotransposon gag domain-containing protein</fullName>
    </recommendedName>
</protein>
<feature type="domain" description="Retrotransposon gag" evidence="2">
    <location>
        <begin position="139"/>
        <end position="200"/>
    </location>
</feature>
<dbReference type="PANTHER" id="PTHR33223">
    <property type="entry name" value="CCHC-TYPE DOMAIN-CONTAINING PROTEIN"/>
    <property type="match status" value="1"/>
</dbReference>
<keyword evidence="4" id="KW-1185">Reference proteome</keyword>
<accession>A0A2Z6P226</accession>
<feature type="region of interest" description="Disordered" evidence="1">
    <location>
        <begin position="20"/>
        <end position="145"/>
    </location>
</feature>
<dbReference type="Pfam" id="PF03732">
    <property type="entry name" value="Retrotrans_gag"/>
    <property type="match status" value="1"/>
</dbReference>
<organism evidence="3 4">
    <name type="scientific">Trifolium subterraneum</name>
    <name type="common">Subterranean clover</name>
    <dbReference type="NCBI Taxonomy" id="3900"/>
    <lineage>
        <taxon>Eukaryota</taxon>
        <taxon>Viridiplantae</taxon>
        <taxon>Streptophyta</taxon>
        <taxon>Embryophyta</taxon>
        <taxon>Tracheophyta</taxon>
        <taxon>Spermatophyta</taxon>
        <taxon>Magnoliopsida</taxon>
        <taxon>eudicotyledons</taxon>
        <taxon>Gunneridae</taxon>
        <taxon>Pentapetalae</taxon>
        <taxon>rosids</taxon>
        <taxon>fabids</taxon>
        <taxon>Fabales</taxon>
        <taxon>Fabaceae</taxon>
        <taxon>Papilionoideae</taxon>
        <taxon>50 kb inversion clade</taxon>
        <taxon>NPAAA clade</taxon>
        <taxon>Hologalegina</taxon>
        <taxon>IRL clade</taxon>
        <taxon>Trifolieae</taxon>
        <taxon>Trifolium</taxon>
    </lineage>
</organism>
<dbReference type="EMBL" id="DF973912">
    <property type="protein sequence ID" value="GAU42325.1"/>
    <property type="molecule type" value="Genomic_DNA"/>
</dbReference>
<sequence length="473" mass="54242">MCGQNELICEHNRHIQTIENSRTTSRISRNTYHRRSPTTENHRSRSRSRSPRPAPRRNEERPLSPVKEHPRRYNRSPPPRNNRSPPPRNGEVVRREGNARPPRRRESPGSGDERHQGPLSRRIMDIPLPRGLEKPPSLDKASTRWRSLPPGSIDLWDELCRQFRAHFTTSKRHPKTVANLKAIIQGPEKPLRSYIERERNSKRLLESWKWQPSMNSSNLPSGTLNVKKNKRLREVRRPKNQGEAGLSTNRDDCRGEDKKRDGKVREAKPPKSQFTYYTPLNAPRDRILAEISSVEFKSAGIKFPKQLPAKPNVDKKNLCRFNKSYGHVTEDCLHLKDAIEILIQKGYARQYVEGQPRTENNPPRQPQLAIEASSPEQNIQEDNRVAGDVALAISKPEDFLPLPGNNEKDALDYLSAHLDGSWENFPGALVIFGGGFCRIIESVEEFDHERCTNDKRLYSVHTNSPSVYSASCE</sequence>
<dbReference type="InterPro" id="IPR005162">
    <property type="entry name" value="Retrotrans_gag_dom"/>
</dbReference>
<evidence type="ECO:0000313" key="4">
    <source>
        <dbReference type="Proteomes" id="UP000242715"/>
    </source>
</evidence>
<feature type="compositionally biased region" description="Polar residues" evidence="1">
    <location>
        <begin position="212"/>
        <end position="226"/>
    </location>
</feature>
<gene>
    <name evidence="3" type="ORF">TSUD_25510</name>
</gene>
<name>A0A2Z6P226_TRISU</name>
<dbReference type="AlphaFoldDB" id="A0A2Z6P226"/>
<feature type="compositionally biased region" description="Basic and acidic residues" evidence="1">
    <location>
        <begin position="56"/>
        <end position="68"/>
    </location>
</feature>
<feature type="compositionally biased region" description="Basic residues" evidence="1">
    <location>
        <begin position="227"/>
        <end position="239"/>
    </location>
</feature>
<dbReference type="PANTHER" id="PTHR33223:SF10">
    <property type="entry name" value="AMINOTRANSFERASE-LIKE PLANT MOBILE DOMAIN-CONTAINING PROTEIN"/>
    <property type="match status" value="1"/>
</dbReference>